<proteinExistence type="predicted"/>
<sequence>MLWLYLHFPHLLLDHVRRSRENPVATAIVEGSPPQVRQACPLAQQQGVSPGMRLKTALSLVPDLAIAQLKPSQEHVILEQQARWLYRYAAQLVLYPPDGLLLEASSLLRLYGNLDSLWQALIQAASRRQLTLRLATGLTPKATRLLARADRGQCTQDTATLTRTLNQLPLADTELEPGTLTRLRRLGLTHLGEVFQLPPKELARRLDPDTLAFLQRIQGSRPDPQAFWQPPHRFHQHIDFICDVEQTQGLLFPLHPMLSELEEDLQWRQVDTDRLQLTLHHRDGDTQTLSVCRSGPEHRASAFLELIRLRLESHPLNAPVCAMALTVTRFLPRDTPSGTDLLGETFDLREAWQTLTSRLQARLGEQALQQLAPHADHRPERAWVTTPLQRPRKPGAERSWSHPPARPLWLLPAPEPLQQSPEHWLAGPERICSGWWDGRQVQRDYYTAQLPDGQVAWIFRDVRDGWFIHGWFG</sequence>
<dbReference type="Pfam" id="PF00817">
    <property type="entry name" value="IMS"/>
    <property type="match status" value="1"/>
</dbReference>
<dbReference type="PANTHER" id="PTHR35369">
    <property type="entry name" value="BLR3025 PROTEIN-RELATED"/>
    <property type="match status" value="1"/>
</dbReference>
<dbReference type="STRING" id="488533.SAMN04487960_10393"/>
<evidence type="ECO:0000313" key="4">
    <source>
        <dbReference type="Proteomes" id="UP000199675"/>
    </source>
</evidence>
<accession>A0A1H2UFP1</accession>
<feature type="domain" description="UmuC" evidence="2">
    <location>
        <begin position="27"/>
        <end position="138"/>
    </location>
</feature>
<protein>
    <submittedName>
        <fullName evidence="3">Protein ImuB</fullName>
    </submittedName>
</protein>
<dbReference type="Proteomes" id="UP000199675">
    <property type="component" value="Unassembled WGS sequence"/>
</dbReference>
<keyword evidence="4" id="KW-1185">Reference proteome</keyword>
<organism evidence="3 4">
    <name type="scientific">Marinobacter mobilis</name>
    <dbReference type="NCBI Taxonomy" id="488533"/>
    <lineage>
        <taxon>Bacteria</taxon>
        <taxon>Pseudomonadati</taxon>
        <taxon>Pseudomonadota</taxon>
        <taxon>Gammaproteobacteria</taxon>
        <taxon>Pseudomonadales</taxon>
        <taxon>Marinobacteraceae</taxon>
        <taxon>Marinobacter</taxon>
    </lineage>
</organism>
<keyword evidence="1" id="KW-0227">DNA damage</keyword>
<dbReference type="OrthoDB" id="5298951at2"/>
<reference evidence="3 4" key="1">
    <citation type="submission" date="2016-10" db="EMBL/GenBank/DDBJ databases">
        <authorList>
            <person name="de Groot N.N."/>
        </authorList>
    </citation>
    <scope>NUCLEOTIDE SEQUENCE [LARGE SCALE GENOMIC DNA]</scope>
    <source>
        <strain evidence="3 4">CGMCC 1.7059</strain>
    </source>
</reference>
<dbReference type="CDD" id="cd03468">
    <property type="entry name" value="PolY_like"/>
    <property type="match status" value="1"/>
</dbReference>
<dbReference type="PANTHER" id="PTHR35369:SF2">
    <property type="entry name" value="BLR3025 PROTEIN"/>
    <property type="match status" value="1"/>
</dbReference>
<evidence type="ECO:0000259" key="2">
    <source>
        <dbReference type="Pfam" id="PF00817"/>
    </source>
</evidence>
<dbReference type="SUPFAM" id="SSF56672">
    <property type="entry name" value="DNA/RNA polymerases"/>
    <property type="match status" value="1"/>
</dbReference>
<dbReference type="InterPro" id="IPR001126">
    <property type="entry name" value="UmuC"/>
</dbReference>
<evidence type="ECO:0000313" key="3">
    <source>
        <dbReference type="EMBL" id="SDW54915.1"/>
    </source>
</evidence>
<dbReference type="RefSeq" id="WP_091811932.1">
    <property type="nucleotide sequence ID" value="NZ_FNNE01000003.1"/>
</dbReference>
<dbReference type="InterPro" id="IPR043502">
    <property type="entry name" value="DNA/RNA_pol_sf"/>
</dbReference>
<dbReference type="InterPro" id="IPR050356">
    <property type="entry name" value="SulA_CellDiv_inhibitor"/>
</dbReference>
<name>A0A1H2UFP1_9GAMM</name>
<dbReference type="GO" id="GO:0006281">
    <property type="term" value="P:DNA repair"/>
    <property type="evidence" value="ECO:0007669"/>
    <property type="project" value="InterPro"/>
</dbReference>
<gene>
    <name evidence="3" type="ORF">SAMN04487960_10393</name>
</gene>
<dbReference type="EMBL" id="FNNE01000003">
    <property type="protein sequence ID" value="SDW54915.1"/>
    <property type="molecule type" value="Genomic_DNA"/>
</dbReference>
<dbReference type="AlphaFoldDB" id="A0A1H2UFP1"/>
<evidence type="ECO:0000256" key="1">
    <source>
        <dbReference type="ARBA" id="ARBA00022763"/>
    </source>
</evidence>